<name>A0A5R9GEJ5_9BACL</name>
<keyword evidence="11 24" id="KW-0812">Transmembrane</keyword>
<evidence type="ECO:0000256" key="7">
    <source>
        <dbReference type="ARBA" id="ARBA00019373"/>
    </source>
</evidence>
<comment type="pathway">
    <text evidence="3">Phospholipid metabolism; CDP-diacylglycerol biosynthesis; CDP-diacylglycerol from sn-glycerol 3-phosphate: step 3/3.</text>
</comment>
<evidence type="ECO:0000256" key="16">
    <source>
        <dbReference type="ARBA" id="ARBA00023209"/>
    </source>
</evidence>
<dbReference type="GO" id="GO:0004605">
    <property type="term" value="F:phosphatidate cytidylyltransferase activity"/>
    <property type="evidence" value="ECO:0007669"/>
    <property type="project" value="UniProtKB-EC"/>
</dbReference>
<dbReference type="EC" id="2.7.7.41" evidence="6"/>
<dbReference type="Proteomes" id="UP000309676">
    <property type="component" value="Unassembled WGS sequence"/>
</dbReference>
<keyword evidence="14" id="KW-0443">Lipid metabolism</keyword>
<keyword evidence="8" id="KW-1003">Cell membrane</keyword>
<comment type="caution">
    <text evidence="25">The sequence shown here is derived from an EMBL/GenBank/DDBJ whole genome shotgun (WGS) entry which is preliminary data.</text>
</comment>
<evidence type="ECO:0000313" key="25">
    <source>
        <dbReference type="EMBL" id="TLS49815.1"/>
    </source>
</evidence>
<evidence type="ECO:0000256" key="9">
    <source>
        <dbReference type="ARBA" id="ARBA00022516"/>
    </source>
</evidence>
<evidence type="ECO:0000256" key="8">
    <source>
        <dbReference type="ARBA" id="ARBA00022475"/>
    </source>
</evidence>
<keyword evidence="10 25" id="KW-0808">Transferase</keyword>
<keyword evidence="26" id="KW-1185">Reference proteome</keyword>
<feature type="transmembrane region" description="Helical" evidence="24">
    <location>
        <begin position="53"/>
        <end position="76"/>
    </location>
</feature>
<dbReference type="RefSeq" id="WP_138196635.1">
    <property type="nucleotide sequence ID" value="NZ_VCIW01000018.1"/>
</dbReference>
<evidence type="ECO:0000256" key="21">
    <source>
        <dbReference type="ARBA" id="ARBA00032396"/>
    </source>
</evidence>
<evidence type="ECO:0000256" key="18">
    <source>
        <dbReference type="ARBA" id="ARBA00029893"/>
    </source>
</evidence>
<organism evidence="25 26">
    <name type="scientific">Paenibacillus antri</name>
    <dbReference type="NCBI Taxonomy" id="2582848"/>
    <lineage>
        <taxon>Bacteria</taxon>
        <taxon>Bacillati</taxon>
        <taxon>Bacillota</taxon>
        <taxon>Bacilli</taxon>
        <taxon>Bacillales</taxon>
        <taxon>Paenibacillaceae</taxon>
        <taxon>Paenibacillus</taxon>
    </lineage>
</organism>
<keyword evidence="16" id="KW-0594">Phospholipid biosynthesis</keyword>
<reference evidence="25 26" key="1">
    <citation type="submission" date="2019-05" db="EMBL/GenBank/DDBJ databases">
        <authorList>
            <person name="Narsing Rao M.P."/>
            <person name="Li W.J."/>
        </authorList>
    </citation>
    <scope>NUCLEOTIDE SEQUENCE [LARGE SCALE GENOMIC DNA]</scope>
    <source>
        <strain evidence="25 26">SYSU_K30003</strain>
    </source>
</reference>
<evidence type="ECO:0000256" key="14">
    <source>
        <dbReference type="ARBA" id="ARBA00023098"/>
    </source>
</evidence>
<comment type="catalytic activity">
    <reaction evidence="1">
        <text>a 1,2-diacyl-sn-glycero-3-phosphate + CTP + H(+) = a CDP-1,2-diacyl-sn-glycerol + diphosphate</text>
        <dbReference type="Rhea" id="RHEA:16229"/>
        <dbReference type="ChEBI" id="CHEBI:15378"/>
        <dbReference type="ChEBI" id="CHEBI:33019"/>
        <dbReference type="ChEBI" id="CHEBI:37563"/>
        <dbReference type="ChEBI" id="CHEBI:58332"/>
        <dbReference type="ChEBI" id="CHEBI:58608"/>
        <dbReference type="EC" id="2.7.7.41"/>
    </reaction>
</comment>
<evidence type="ECO:0000256" key="22">
    <source>
        <dbReference type="ARBA" id="ARBA00032743"/>
    </source>
</evidence>
<feature type="transmembrane region" description="Helical" evidence="24">
    <location>
        <begin position="106"/>
        <end position="126"/>
    </location>
</feature>
<keyword evidence="12 25" id="KW-0548">Nucleotidyltransferase</keyword>
<sequence>MRQRIVTGVLAALFFLTMLAAGSQWYALLIIVLAVIAYQEFVRLNGAKAREPASLVGFAGILYLVVPWNVMFGWPVPPQQTVVWLLMFLFFALTVFSQNRTSIDKIALLFIGVVYIGVGFHYMIYTRWMTDGLFWTLLLFGCIWLTDVGAYFFGKLLGKHLLWPSISPKKTVEGAVGGVVISVATAVVFAAIRPELISWTEAIAIGVIVSVLGQLGDLIQSAYKRVRNIKDSGTILPGHGGILDRTDSWIIVFPFVHLLGLLPQ</sequence>
<accession>A0A5R9GEJ5</accession>
<evidence type="ECO:0000256" key="3">
    <source>
        <dbReference type="ARBA" id="ARBA00005119"/>
    </source>
</evidence>
<dbReference type="Pfam" id="PF01148">
    <property type="entry name" value="CTP_transf_1"/>
    <property type="match status" value="1"/>
</dbReference>
<evidence type="ECO:0000256" key="24">
    <source>
        <dbReference type="SAM" id="Phobius"/>
    </source>
</evidence>
<evidence type="ECO:0000256" key="6">
    <source>
        <dbReference type="ARBA" id="ARBA00012487"/>
    </source>
</evidence>
<protein>
    <recommendedName>
        <fullName evidence="7">Phosphatidate cytidylyltransferase</fullName>
        <ecNumber evidence="6">2.7.7.41</ecNumber>
    </recommendedName>
    <alternativeName>
        <fullName evidence="20">CDP-DAG synthase</fullName>
    </alternativeName>
    <alternativeName>
        <fullName evidence="22">CDP-DG synthase</fullName>
    </alternativeName>
    <alternativeName>
        <fullName evidence="18">CDP-diacylglycerol synthase</fullName>
    </alternativeName>
    <alternativeName>
        <fullName evidence="21">CDP-diglyceride pyrophosphorylase</fullName>
    </alternativeName>
    <alternativeName>
        <fullName evidence="23">CDP-diglyceride synthase</fullName>
    </alternativeName>
    <alternativeName>
        <fullName evidence="19">CTP:phosphatidate cytidylyltransferase</fullName>
    </alternativeName>
</protein>
<evidence type="ECO:0000256" key="15">
    <source>
        <dbReference type="ARBA" id="ARBA00023136"/>
    </source>
</evidence>
<evidence type="ECO:0000256" key="4">
    <source>
        <dbReference type="ARBA" id="ARBA00005189"/>
    </source>
</evidence>
<feature type="transmembrane region" description="Helical" evidence="24">
    <location>
        <begin position="198"/>
        <end position="219"/>
    </location>
</feature>
<evidence type="ECO:0000313" key="26">
    <source>
        <dbReference type="Proteomes" id="UP000309676"/>
    </source>
</evidence>
<feature type="transmembrane region" description="Helical" evidence="24">
    <location>
        <begin position="82"/>
        <end position="99"/>
    </location>
</feature>
<dbReference type="EMBL" id="VCIW01000018">
    <property type="protein sequence ID" value="TLS49815.1"/>
    <property type="molecule type" value="Genomic_DNA"/>
</dbReference>
<dbReference type="GO" id="GO:0005886">
    <property type="term" value="C:plasma membrane"/>
    <property type="evidence" value="ECO:0007669"/>
    <property type="project" value="UniProtKB-SubCell"/>
</dbReference>
<dbReference type="GO" id="GO:0016024">
    <property type="term" value="P:CDP-diacylglycerol biosynthetic process"/>
    <property type="evidence" value="ECO:0007669"/>
    <property type="project" value="TreeGrafter"/>
</dbReference>
<keyword evidence="17" id="KW-1208">Phospholipid metabolism</keyword>
<comment type="similarity">
    <text evidence="5">Belongs to the CDS family.</text>
</comment>
<keyword evidence="9" id="KW-0444">Lipid biosynthesis</keyword>
<evidence type="ECO:0000256" key="5">
    <source>
        <dbReference type="ARBA" id="ARBA00010185"/>
    </source>
</evidence>
<evidence type="ECO:0000256" key="12">
    <source>
        <dbReference type="ARBA" id="ARBA00022695"/>
    </source>
</evidence>
<evidence type="ECO:0000256" key="13">
    <source>
        <dbReference type="ARBA" id="ARBA00022989"/>
    </source>
</evidence>
<feature type="transmembrane region" description="Helical" evidence="24">
    <location>
        <begin position="174"/>
        <end position="192"/>
    </location>
</feature>
<evidence type="ECO:0000256" key="23">
    <source>
        <dbReference type="ARBA" id="ARBA00033406"/>
    </source>
</evidence>
<dbReference type="PANTHER" id="PTHR46382">
    <property type="entry name" value="PHOSPHATIDATE CYTIDYLYLTRANSFERASE"/>
    <property type="match status" value="1"/>
</dbReference>
<evidence type="ECO:0000256" key="10">
    <source>
        <dbReference type="ARBA" id="ARBA00022679"/>
    </source>
</evidence>
<comment type="subcellular location">
    <subcellularLocation>
        <location evidence="2">Cell membrane</location>
        <topology evidence="2">Multi-pass membrane protein</topology>
    </subcellularLocation>
</comment>
<dbReference type="OrthoDB" id="9799199at2"/>
<evidence type="ECO:0000256" key="2">
    <source>
        <dbReference type="ARBA" id="ARBA00004651"/>
    </source>
</evidence>
<keyword evidence="15 24" id="KW-0472">Membrane</keyword>
<dbReference type="AlphaFoldDB" id="A0A5R9GEJ5"/>
<evidence type="ECO:0000256" key="19">
    <source>
        <dbReference type="ARBA" id="ARBA00031825"/>
    </source>
</evidence>
<gene>
    <name evidence="25" type="ORF">FE782_22685</name>
</gene>
<evidence type="ECO:0000256" key="20">
    <source>
        <dbReference type="ARBA" id="ARBA00032253"/>
    </source>
</evidence>
<feature type="transmembrane region" description="Helical" evidence="24">
    <location>
        <begin position="132"/>
        <end position="153"/>
    </location>
</feature>
<comment type="pathway">
    <text evidence="4">Lipid metabolism.</text>
</comment>
<proteinExistence type="inferred from homology"/>
<evidence type="ECO:0000256" key="17">
    <source>
        <dbReference type="ARBA" id="ARBA00023264"/>
    </source>
</evidence>
<evidence type="ECO:0000256" key="11">
    <source>
        <dbReference type="ARBA" id="ARBA00022692"/>
    </source>
</evidence>
<evidence type="ECO:0000256" key="1">
    <source>
        <dbReference type="ARBA" id="ARBA00001698"/>
    </source>
</evidence>
<dbReference type="PANTHER" id="PTHR46382:SF1">
    <property type="entry name" value="PHOSPHATIDATE CYTIDYLYLTRANSFERASE"/>
    <property type="match status" value="1"/>
</dbReference>
<keyword evidence="13 24" id="KW-1133">Transmembrane helix</keyword>